<proteinExistence type="predicted"/>
<dbReference type="RefSeq" id="WP_238287907.1">
    <property type="nucleotide sequence ID" value="NZ_JAQQDB010000028.1"/>
</dbReference>
<keyword evidence="2" id="KW-1185">Reference proteome</keyword>
<comment type="caution">
    <text evidence="1">The sequence shown here is derived from an EMBL/GenBank/DDBJ whole genome shotgun (WGS) entry which is preliminary data.</text>
</comment>
<dbReference type="Proteomes" id="UP001629462">
    <property type="component" value="Unassembled WGS sequence"/>
</dbReference>
<accession>A0ABW9CUE6</accession>
<dbReference type="EMBL" id="JAQQDB010000028">
    <property type="protein sequence ID" value="MFM0520905.1"/>
    <property type="molecule type" value="Genomic_DNA"/>
</dbReference>
<evidence type="ECO:0000313" key="2">
    <source>
        <dbReference type="Proteomes" id="UP001629462"/>
    </source>
</evidence>
<sequence>MPSSLPDASTTGIPLMPANTIIPAACRIDMSGLAVMIEVVMMSEARTFISFMEVIAMRYVTPVTGEQTASLVTVCERQSEFKELDAWVSQRDDVSAIT</sequence>
<organism evidence="1 2">
    <name type="scientific">Caballeronia jiangsuensis</name>
    <dbReference type="NCBI Taxonomy" id="1458357"/>
    <lineage>
        <taxon>Bacteria</taxon>
        <taxon>Pseudomonadati</taxon>
        <taxon>Pseudomonadota</taxon>
        <taxon>Betaproteobacteria</taxon>
        <taxon>Burkholderiales</taxon>
        <taxon>Burkholderiaceae</taxon>
        <taxon>Caballeronia</taxon>
    </lineage>
</organism>
<gene>
    <name evidence="1" type="ORF">PQR08_26115</name>
</gene>
<evidence type="ECO:0000313" key="1">
    <source>
        <dbReference type="EMBL" id="MFM0520905.1"/>
    </source>
</evidence>
<reference evidence="1 2" key="1">
    <citation type="journal article" date="2024" name="Chem. Sci.">
        <title>Discovery of megapolipeptins by genome mining of a Burkholderiales bacteria collection.</title>
        <authorList>
            <person name="Paulo B.S."/>
            <person name="Recchia M.J.J."/>
            <person name="Lee S."/>
            <person name="Fergusson C.H."/>
            <person name="Romanowski S.B."/>
            <person name="Hernandez A."/>
            <person name="Krull N."/>
            <person name="Liu D.Y."/>
            <person name="Cavanagh H."/>
            <person name="Bos A."/>
            <person name="Gray C.A."/>
            <person name="Murphy B.T."/>
            <person name="Linington R.G."/>
            <person name="Eustaquio A.S."/>
        </authorList>
    </citation>
    <scope>NUCLEOTIDE SEQUENCE [LARGE SCALE GENOMIC DNA]</scope>
    <source>
        <strain evidence="1 2">RL17-374-BIF-D</strain>
    </source>
</reference>
<protein>
    <submittedName>
        <fullName evidence="1">Uncharacterized protein</fullName>
    </submittedName>
</protein>
<name>A0ABW9CUE6_9BURK</name>